<keyword evidence="1" id="KW-1133">Transmembrane helix</keyword>
<feature type="transmembrane region" description="Helical" evidence="1">
    <location>
        <begin position="67"/>
        <end position="87"/>
    </location>
</feature>
<dbReference type="EMBL" id="KN824633">
    <property type="protein sequence ID" value="KIM19543.1"/>
    <property type="molecule type" value="Genomic_DNA"/>
</dbReference>
<organism evidence="2 3">
    <name type="scientific">Serendipita vermifera MAFF 305830</name>
    <dbReference type="NCBI Taxonomy" id="933852"/>
    <lineage>
        <taxon>Eukaryota</taxon>
        <taxon>Fungi</taxon>
        <taxon>Dikarya</taxon>
        <taxon>Basidiomycota</taxon>
        <taxon>Agaricomycotina</taxon>
        <taxon>Agaricomycetes</taxon>
        <taxon>Sebacinales</taxon>
        <taxon>Serendipitaceae</taxon>
        <taxon>Serendipita</taxon>
    </lineage>
</organism>
<feature type="transmembrane region" description="Helical" evidence="1">
    <location>
        <begin position="15"/>
        <end position="37"/>
    </location>
</feature>
<keyword evidence="3" id="KW-1185">Reference proteome</keyword>
<proteinExistence type="predicted"/>
<dbReference type="AlphaFoldDB" id="A0A0C2VZ08"/>
<name>A0A0C2VZ08_SERVB</name>
<feature type="non-terminal residue" evidence="2">
    <location>
        <position position="140"/>
    </location>
</feature>
<protein>
    <submittedName>
        <fullName evidence="2">Uncharacterized protein</fullName>
    </submittedName>
</protein>
<sequence>MASINVVPEPFPFNAFLGCLLRVLSNLVSWLAWGLWLCWPSWSTLGQLCILAMFTSAWFNLLSSTFATPSLFFTLTYLHFSLPLRFLPLSVRFGRLHLFLVYSLAILSTRQPVLVWLSLLPTRVPLPPGCRSPSAPYQID</sequence>
<dbReference type="Proteomes" id="UP000054097">
    <property type="component" value="Unassembled WGS sequence"/>
</dbReference>
<dbReference type="HOGENOM" id="CLU_152961_0_0_1"/>
<reference evidence="2 3" key="1">
    <citation type="submission" date="2014-04" db="EMBL/GenBank/DDBJ databases">
        <authorList>
            <consortium name="DOE Joint Genome Institute"/>
            <person name="Kuo A."/>
            <person name="Zuccaro A."/>
            <person name="Kohler A."/>
            <person name="Nagy L.G."/>
            <person name="Floudas D."/>
            <person name="Copeland A."/>
            <person name="Barry K.W."/>
            <person name="Cichocki N."/>
            <person name="Veneault-Fourrey C."/>
            <person name="LaButti K."/>
            <person name="Lindquist E.A."/>
            <person name="Lipzen A."/>
            <person name="Lundell T."/>
            <person name="Morin E."/>
            <person name="Murat C."/>
            <person name="Sun H."/>
            <person name="Tunlid A."/>
            <person name="Henrissat B."/>
            <person name="Grigoriev I.V."/>
            <person name="Hibbett D.S."/>
            <person name="Martin F."/>
            <person name="Nordberg H.P."/>
            <person name="Cantor M.N."/>
            <person name="Hua S.X."/>
        </authorList>
    </citation>
    <scope>NUCLEOTIDE SEQUENCE [LARGE SCALE GENOMIC DNA]</scope>
    <source>
        <strain evidence="2 3">MAFF 305830</strain>
    </source>
</reference>
<evidence type="ECO:0000313" key="3">
    <source>
        <dbReference type="Proteomes" id="UP000054097"/>
    </source>
</evidence>
<gene>
    <name evidence="2" type="ORF">M408DRAFT_334361</name>
</gene>
<evidence type="ECO:0000313" key="2">
    <source>
        <dbReference type="EMBL" id="KIM19543.1"/>
    </source>
</evidence>
<keyword evidence="1" id="KW-0812">Transmembrane</keyword>
<keyword evidence="1" id="KW-0472">Membrane</keyword>
<evidence type="ECO:0000256" key="1">
    <source>
        <dbReference type="SAM" id="Phobius"/>
    </source>
</evidence>
<reference evidence="3" key="2">
    <citation type="submission" date="2015-01" db="EMBL/GenBank/DDBJ databases">
        <title>Evolutionary Origins and Diversification of the Mycorrhizal Mutualists.</title>
        <authorList>
            <consortium name="DOE Joint Genome Institute"/>
            <consortium name="Mycorrhizal Genomics Consortium"/>
            <person name="Kohler A."/>
            <person name="Kuo A."/>
            <person name="Nagy L.G."/>
            <person name="Floudas D."/>
            <person name="Copeland A."/>
            <person name="Barry K.W."/>
            <person name="Cichocki N."/>
            <person name="Veneault-Fourrey C."/>
            <person name="LaButti K."/>
            <person name="Lindquist E.A."/>
            <person name="Lipzen A."/>
            <person name="Lundell T."/>
            <person name="Morin E."/>
            <person name="Murat C."/>
            <person name="Riley R."/>
            <person name="Ohm R."/>
            <person name="Sun H."/>
            <person name="Tunlid A."/>
            <person name="Henrissat B."/>
            <person name="Grigoriev I.V."/>
            <person name="Hibbett D.S."/>
            <person name="Martin F."/>
        </authorList>
    </citation>
    <scope>NUCLEOTIDE SEQUENCE [LARGE SCALE GENOMIC DNA]</scope>
    <source>
        <strain evidence="3">MAFF 305830</strain>
    </source>
</reference>
<accession>A0A0C2VZ08</accession>